<dbReference type="EMBL" id="AJYA01000019">
    <property type="protein sequence ID" value="EIM76693.1"/>
    <property type="molecule type" value="Genomic_DNA"/>
</dbReference>
<keyword evidence="11" id="KW-0032">Aminotransferase</keyword>
<protein>
    <recommendedName>
        <fullName evidence="6">branched-chain-amino-acid transaminase</fullName>
        <ecNumber evidence="6">2.6.1.42</ecNumber>
    </recommendedName>
</protein>
<dbReference type="InterPro" id="IPR036038">
    <property type="entry name" value="Aminotransferase-like"/>
</dbReference>
<comment type="pathway">
    <text evidence="3">Amino-acid biosynthesis; L-valine biosynthesis; L-valine from pyruvate: step 4/4.</text>
</comment>
<proteinExistence type="inferred from homology"/>
<organism evidence="11 12">
    <name type="scientific">Nitritalea halalkaliphila LW7</name>
    <dbReference type="NCBI Taxonomy" id="1189621"/>
    <lineage>
        <taxon>Bacteria</taxon>
        <taxon>Pseudomonadati</taxon>
        <taxon>Bacteroidota</taxon>
        <taxon>Cytophagia</taxon>
        <taxon>Cytophagales</taxon>
        <taxon>Cyclobacteriaceae</taxon>
        <taxon>Nitritalea</taxon>
    </lineage>
</organism>
<dbReference type="SUPFAM" id="SSF56752">
    <property type="entry name" value="D-aminoacid aminotransferase-like PLP-dependent enzymes"/>
    <property type="match status" value="1"/>
</dbReference>
<comment type="catalytic activity">
    <reaction evidence="8">
        <text>L-valine + 2-oxoglutarate = 3-methyl-2-oxobutanoate + L-glutamate</text>
        <dbReference type="Rhea" id="RHEA:24813"/>
        <dbReference type="ChEBI" id="CHEBI:11851"/>
        <dbReference type="ChEBI" id="CHEBI:16810"/>
        <dbReference type="ChEBI" id="CHEBI:29985"/>
        <dbReference type="ChEBI" id="CHEBI:57762"/>
        <dbReference type="EC" id="2.6.1.42"/>
    </reaction>
</comment>
<dbReference type="EC" id="2.6.1.42" evidence="6"/>
<dbReference type="CDD" id="cd00449">
    <property type="entry name" value="PLPDE_IV"/>
    <property type="match status" value="1"/>
</dbReference>
<dbReference type="InterPro" id="IPR001544">
    <property type="entry name" value="Aminotrans_IV"/>
</dbReference>
<dbReference type="PANTHER" id="PTHR42743">
    <property type="entry name" value="AMINO-ACID AMINOTRANSFERASE"/>
    <property type="match status" value="1"/>
</dbReference>
<dbReference type="AlphaFoldDB" id="I5C4E1"/>
<dbReference type="GO" id="GO:0004084">
    <property type="term" value="F:branched-chain-amino-acid transaminase activity"/>
    <property type="evidence" value="ECO:0007669"/>
    <property type="project" value="UniProtKB-EC"/>
</dbReference>
<comment type="similarity">
    <text evidence="5">Belongs to the class-IV pyridoxal-phosphate-dependent aminotransferase family.</text>
</comment>
<comment type="catalytic activity">
    <reaction evidence="10">
        <text>L-leucine + 2-oxoglutarate = 4-methyl-2-oxopentanoate + L-glutamate</text>
        <dbReference type="Rhea" id="RHEA:18321"/>
        <dbReference type="ChEBI" id="CHEBI:16810"/>
        <dbReference type="ChEBI" id="CHEBI:17865"/>
        <dbReference type="ChEBI" id="CHEBI:29985"/>
        <dbReference type="ChEBI" id="CHEBI:57427"/>
        <dbReference type="EC" id="2.6.1.42"/>
    </reaction>
</comment>
<keyword evidence="12" id="KW-1185">Reference proteome</keyword>
<gene>
    <name evidence="11" type="ORF">A3SI_09598</name>
</gene>
<evidence type="ECO:0000256" key="4">
    <source>
        <dbReference type="ARBA" id="ARBA00005072"/>
    </source>
</evidence>
<evidence type="ECO:0000256" key="2">
    <source>
        <dbReference type="ARBA" id="ARBA00004824"/>
    </source>
</evidence>
<evidence type="ECO:0000256" key="3">
    <source>
        <dbReference type="ARBA" id="ARBA00004931"/>
    </source>
</evidence>
<dbReference type="Proteomes" id="UP000005551">
    <property type="component" value="Unassembled WGS sequence"/>
</dbReference>
<dbReference type="PATRIC" id="fig|1189621.3.peg.1998"/>
<name>I5C4E1_9BACT</name>
<dbReference type="InterPro" id="IPR050571">
    <property type="entry name" value="Class-IV_PLP-Dep_Aminotrnsfr"/>
</dbReference>
<evidence type="ECO:0000256" key="6">
    <source>
        <dbReference type="ARBA" id="ARBA00013053"/>
    </source>
</evidence>
<comment type="pathway">
    <text evidence="2">Amino-acid biosynthesis; L-isoleucine biosynthesis; L-isoleucine from 2-oxobutanoate: step 4/4.</text>
</comment>
<evidence type="ECO:0000256" key="10">
    <source>
        <dbReference type="ARBA" id="ARBA00049229"/>
    </source>
</evidence>
<evidence type="ECO:0000256" key="1">
    <source>
        <dbReference type="ARBA" id="ARBA00001933"/>
    </source>
</evidence>
<dbReference type="InterPro" id="IPR043132">
    <property type="entry name" value="BCAT-like_C"/>
</dbReference>
<dbReference type="Pfam" id="PF01063">
    <property type="entry name" value="Aminotran_4"/>
    <property type="match status" value="1"/>
</dbReference>
<reference evidence="11 12" key="1">
    <citation type="submission" date="2012-05" db="EMBL/GenBank/DDBJ databases">
        <title>Genome sequence of Nitritalea halalkaliphila LW7.</title>
        <authorList>
            <person name="Jangir P.K."/>
            <person name="Singh A."/>
            <person name="Shivaji S."/>
            <person name="Sharma R."/>
        </authorList>
    </citation>
    <scope>NUCLEOTIDE SEQUENCE [LARGE SCALE GENOMIC DNA]</scope>
    <source>
        <strain evidence="11 12">LW7</strain>
    </source>
</reference>
<accession>I5C4E1</accession>
<evidence type="ECO:0000256" key="9">
    <source>
        <dbReference type="ARBA" id="ARBA00048798"/>
    </source>
</evidence>
<dbReference type="FunFam" id="3.20.10.10:FF:000002">
    <property type="entry name" value="D-alanine aminotransferase"/>
    <property type="match status" value="1"/>
</dbReference>
<evidence type="ECO:0000313" key="12">
    <source>
        <dbReference type="Proteomes" id="UP000005551"/>
    </source>
</evidence>
<evidence type="ECO:0000256" key="5">
    <source>
        <dbReference type="ARBA" id="ARBA00009320"/>
    </source>
</evidence>
<comment type="caution">
    <text evidence="11">The sequence shown here is derived from an EMBL/GenBank/DDBJ whole genome shotgun (WGS) entry which is preliminary data.</text>
</comment>
<evidence type="ECO:0000313" key="11">
    <source>
        <dbReference type="EMBL" id="EIM76693.1"/>
    </source>
</evidence>
<dbReference type="STRING" id="1189621.A3SI_09598"/>
<keyword evidence="7" id="KW-0663">Pyridoxal phosphate</keyword>
<evidence type="ECO:0000256" key="8">
    <source>
        <dbReference type="ARBA" id="ARBA00048212"/>
    </source>
</evidence>
<keyword evidence="11" id="KW-0808">Transferase</keyword>
<comment type="pathway">
    <text evidence="4">Amino-acid biosynthesis; L-leucine biosynthesis; L-leucine from 3-methyl-2-oxobutanoate: step 4/4.</text>
</comment>
<dbReference type="PANTHER" id="PTHR42743:SF11">
    <property type="entry name" value="AMINODEOXYCHORISMATE LYASE"/>
    <property type="match status" value="1"/>
</dbReference>
<comment type="catalytic activity">
    <reaction evidence="9">
        <text>L-isoleucine + 2-oxoglutarate = (S)-3-methyl-2-oxopentanoate + L-glutamate</text>
        <dbReference type="Rhea" id="RHEA:24801"/>
        <dbReference type="ChEBI" id="CHEBI:16810"/>
        <dbReference type="ChEBI" id="CHEBI:29985"/>
        <dbReference type="ChEBI" id="CHEBI:35146"/>
        <dbReference type="ChEBI" id="CHEBI:58045"/>
        <dbReference type="EC" id="2.6.1.42"/>
    </reaction>
</comment>
<dbReference type="GO" id="GO:0008652">
    <property type="term" value="P:amino acid biosynthetic process"/>
    <property type="evidence" value="ECO:0007669"/>
    <property type="project" value="UniProtKB-ARBA"/>
</dbReference>
<comment type="cofactor">
    <cofactor evidence="1">
        <name>pyridoxal 5'-phosphate</name>
        <dbReference type="ChEBI" id="CHEBI:597326"/>
    </cofactor>
</comment>
<dbReference type="Gene3D" id="3.20.10.10">
    <property type="entry name" value="D-amino Acid Aminotransferase, subunit A, domain 2"/>
    <property type="match status" value="1"/>
</dbReference>
<sequence>MPLGSPQLFIFNEDLFFPDASKYIQGVKLLPVSHVRAVATIKMTNYAFPVYLSGDWKATGAEDVLYYHEGFVSESSRSNIFIVKDGAISTPNHDILYGITRKQVIQVAENVAERPISLDELLCADEVFMTSTTKRILPVTTLADKKVNAGRVGPVTQMLMERFRKMEAQWIADQAPTH</sequence>
<dbReference type="GO" id="GO:0046394">
    <property type="term" value="P:carboxylic acid biosynthetic process"/>
    <property type="evidence" value="ECO:0007669"/>
    <property type="project" value="UniProtKB-ARBA"/>
</dbReference>
<evidence type="ECO:0000256" key="7">
    <source>
        <dbReference type="ARBA" id="ARBA00022898"/>
    </source>
</evidence>